<dbReference type="PROSITE" id="PS51277">
    <property type="entry name" value="BURP"/>
    <property type="match status" value="1"/>
</dbReference>
<dbReference type="AlphaFoldDB" id="A0A978U9E4"/>
<gene>
    <name evidence="2" type="ORF">FEM48_ZijujUnG0039600</name>
</gene>
<sequence length="424" mass="47146">MTASNLLHCRPPPLPPTSKLRFKTDGFKPSRLQAPAAASKLRGLTGTASVNPAPVPPSKLTGLTLSPHLLLIFFPEPNTSCWLAASKITGLTLTGLTAFVVEFYPGFDLVALMELYRCLSILCYLLAILRSHAFKDDKWQLSNYWHSALPHTKLPKSLQNTLQLDEEPIFNSINVKTILQRSAVPTLGNDDNYAKAASEKVQLIEPDVTMFFLQNDLHSGKKMKLHFPKSTNQAKFLPRKVSESIPFSTTKLPEILNRFGIQPKSVEAETLRQTIEECEQAGIEGEDKYCATSLEAMVEFSVSKLGNKNINVLSIESDKGISKQVYSIVDKGVKKIGDRSVICHKQKYAYAVFYCHEIKATKTYTVSMVGNDGTKAKAVAVCHTDTRTWNHDNFAFQLLKIKPGTVPICHFLNSDTLVWVQTSN</sequence>
<proteinExistence type="predicted"/>
<dbReference type="InterPro" id="IPR004873">
    <property type="entry name" value="BURP_dom"/>
</dbReference>
<dbReference type="PANTHER" id="PTHR31236:SF2">
    <property type="entry name" value="BURP DOMAIN PROTEIN RD22"/>
    <property type="match status" value="1"/>
</dbReference>
<dbReference type="InterPro" id="IPR044816">
    <property type="entry name" value="BURP"/>
</dbReference>
<name>A0A978U9E4_ZIZJJ</name>
<protein>
    <recommendedName>
        <fullName evidence="1">BURP domain-containing protein</fullName>
    </recommendedName>
</protein>
<dbReference type="Proteomes" id="UP000813462">
    <property type="component" value="Unassembled WGS sequence"/>
</dbReference>
<evidence type="ECO:0000313" key="3">
    <source>
        <dbReference type="Proteomes" id="UP000813462"/>
    </source>
</evidence>
<dbReference type="EMBL" id="JAEACU010000196">
    <property type="protein sequence ID" value="KAH7511178.1"/>
    <property type="molecule type" value="Genomic_DNA"/>
</dbReference>
<accession>A0A978U9E4</accession>
<feature type="domain" description="BURP" evidence="1">
    <location>
        <begin position="211"/>
        <end position="422"/>
    </location>
</feature>
<organism evidence="2 3">
    <name type="scientific">Ziziphus jujuba var. spinosa</name>
    <dbReference type="NCBI Taxonomy" id="714518"/>
    <lineage>
        <taxon>Eukaryota</taxon>
        <taxon>Viridiplantae</taxon>
        <taxon>Streptophyta</taxon>
        <taxon>Embryophyta</taxon>
        <taxon>Tracheophyta</taxon>
        <taxon>Spermatophyta</taxon>
        <taxon>Magnoliopsida</taxon>
        <taxon>eudicotyledons</taxon>
        <taxon>Gunneridae</taxon>
        <taxon>Pentapetalae</taxon>
        <taxon>rosids</taxon>
        <taxon>fabids</taxon>
        <taxon>Rosales</taxon>
        <taxon>Rhamnaceae</taxon>
        <taxon>Paliureae</taxon>
        <taxon>Ziziphus</taxon>
    </lineage>
</organism>
<comment type="caution">
    <text evidence="2">The sequence shown here is derived from an EMBL/GenBank/DDBJ whole genome shotgun (WGS) entry which is preliminary data.</text>
</comment>
<evidence type="ECO:0000313" key="2">
    <source>
        <dbReference type="EMBL" id="KAH7511178.1"/>
    </source>
</evidence>
<dbReference type="PANTHER" id="PTHR31236">
    <property type="entry name" value="BURP DOMAIN PROTEIN USPL1-LIKE"/>
    <property type="match status" value="1"/>
</dbReference>
<dbReference type="Pfam" id="PF03181">
    <property type="entry name" value="BURP"/>
    <property type="match status" value="1"/>
</dbReference>
<dbReference type="SMART" id="SM01045">
    <property type="entry name" value="BURP"/>
    <property type="match status" value="1"/>
</dbReference>
<reference evidence="2" key="1">
    <citation type="journal article" date="2021" name="Front. Plant Sci.">
        <title>Chromosome-Scale Genome Assembly for Chinese Sour Jujube and Insights Into Its Genome Evolution and Domestication Signature.</title>
        <authorList>
            <person name="Shen L.-Y."/>
            <person name="Luo H."/>
            <person name="Wang X.-L."/>
            <person name="Wang X.-M."/>
            <person name="Qiu X.-J."/>
            <person name="Liu H."/>
            <person name="Zhou S.-S."/>
            <person name="Jia K.-H."/>
            <person name="Nie S."/>
            <person name="Bao Y.-T."/>
            <person name="Zhang R.-G."/>
            <person name="Yun Q.-Z."/>
            <person name="Chai Y.-H."/>
            <person name="Lu J.-Y."/>
            <person name="Li Y."/>
            <person name="Zhao S.-W."/>
            <person name="Mao J.-F."/>
            <person name="Jia S.-G."/>
            <person name="Mao Y.-M."/>
        </authorList>
    </citation>
    <scope>NUCLEOTIDE SEQUENCE</scope>
    <source>
        <strain evidence="2">AT0</strain>
        <tissue evidence="2">Leaf</tissue>
    </source>
</reference>
<evidence type="ECO:0000259" key="1">
    <source>
        <dbReference type="PROSITE" id="PS51277"/>
    </source>
</evidence>